<proteinExistence type="predicted"/>
<keyword evidence="2" id="KW-0808">Transferase</keyword>
<dbReference type="CDD" id="cd02440">
    <property type="entry name" value="AdoMet_MTases"/>
    <property type="match status" value="1"/>
</dbReference>
<dbReference type="Proteomes" id="UP000521676">
    <property type="component" value="Unassembled WGS sequence"/>
</dbReference>
<reference evidence="3" key="2">
    <citation type="journal article" date="2024" name="Nature">
        <title>Anoxygenic phototroph of the Chloroflexota uses a type I reaction centre.</title>
        <authorList>
            <person name="Tsuji J.M."/>
            <person name="Shaw N.A."/>
            <person name="Nagashima S."/>
            <person name="Venkiteswaran J.J."/>
            <person name="Schiff S.L."/>
            <person name="Watanabe T."/>
            <person name="Fukui M."/>
            <person name="Hanada S."/>
            <person name="Tank M."/>
            <person name="Neufeld J.D."/>
        </authorList>
    </citation>
    <scope>NUCLEOTIDE SEQUENCE</scope>
    <source>
        <strain evidence="3">L227-S17</strain>
    </source>
</reference>
<accession>A0A8T7M8Y8</accession>
<dbReference type="EMBL" id="JACATZ010000003">
    <property type="protein sequence ID" value="NWJ48595.1"/>
    <property type="molecule type" value="Genomic_DNA"/>
</dbReference>
<dbReference type="SUPFAM" id="SSF53335">
    <property type="entry name" value="S-adenosyl-L-methionine-dependent methyltransferases"/>
    <property type="match status" value="1"/>
</dbReference>
<dbReference type="PANTHER" id="PTHR42912">
    <property type="entry name" value="METHYLTRANSFERASE"/>
    <property type="match status" value="1"/>
</dbReference>
<dbReference type="RefSeq" id="WP_341470431.1">
    <property type="nucleotide sequence ID" value="NZ_CP128400.1"/>
</dbReference>
<dbReference type="InterPro" id="IPR013216">
    <property type="entry name" value="Methyltransf_11"/>
</dbReference>
<dbReference type="GO" id="GO:0008757">
    <property type="term" value="F:S-adenosylmethionine-dependent methyltransferase activity"/>
    <property type="evidence" value="ECO:0007669"/>
    <property type="project" value="InterPro"/>
</dbReference>
<feature type="domain" description="Methyltransferase type 11" evidence="1">
    <location>
        <begin position="64"/>
        <end position="158"/>
    </location>
</feature>
<dbReference type="Gene3D" id="3.40.50.150">
    <property type="entry name" value="Vaccinia Virus protein VP39"/>
    <property type="match status" value="1"/>
</dbReference>
<dbReference type="AlphaFoldDB" id="A0A8T7M8Y8"/>
<dbReference type="InterPro" id="IPR029063">
    <property type="entry name" value="SAM-dependent_MTases_sf"/>
</dbReference>
<organism evidence="2 4">
    <name type="scientific">Candidatus Chlorohelix allophototropha</name>
    <dbReference type="NCBI Taxonomy" id="3003348"/>
    <lineage>
        <taxon>Bacteria</taxon>
        <taxon>Bacillati</taxon>
        <taxon>Chloroflexota</taxon>
        <taxon>Chloroflexia</taxon>
        <taxon>Candidatus Chloroheliales</taxon>
        <taxon>Candidatus Chloroheliaceae</taxon>
        <taxon>Candidatus Chlorohelix</taxon>
    </lineage>
</organism>
<evidence type="ECO:0000313" key="4">
    <source>
        <dbReference type="Proteomes" id="UP000521676"/>
    </source>
</evidence>
<name>A0A8T7M8Y8_9CHLR</name>
<dbReference type="InterPro" id="IPR050508">
    <property type="entry name" value="Methyltransf_Superfamily"/>
</dbReference>
<evidence type="ECO:0000259" key="1">
    <source>
        <dbReference type="Pfam" id="PF08241"/>
    </source>
</evidence>
<reference evidence="2 4" key="1">
    <citation type="submission" date="2020-06" db="EMBL/GenBank/DDBJ databases">
        <title>Anoxygenic phototrophic Chloroflexota member uses a Type I reaction center.</title>
        <authorList>
            <person name="Tsuji J.M."/>
            <person name="Shaw N.A."/>
            <person name="Nagashima S."/>
            <person name="Venkiteswaran J."/>
            <person name="Schiff S.L."/>
            <person name="Hanada S."/>
            <person name="Tank M."/>
            <person name="Neufeld J.D."/>
        </authorList>
    </citation>
    <scope>NUCLEOTIDE SEQUENCE [LARGE SCALE GENOMIC DNA]</scope>
    <source>
        <strain evidence="2">L227-S17</strain>
    </source>
</reference>
<evidence type="ECO:0000313" key="2">
    <source>
        <dbReference type="EMBL" id="NWJ48595.1"/>
    </source>
</evidence>
<keyword evidence="5" id="KW-1185">Reference proteome</keyword>
<dbReference type="Pfam" id="PF08241">
    <property type="entry name" value="Methyltransf_11"/>
    <property type="match status" value="1"/>
</dbReference>
<protein>
    <submittedName>
        <fullName evidence="2">Class I SAM-dependent methyltransferase</fullName>
    </submittedName>
</protein>
<dbReference type="GO" id="GO:0032259">
    <property type="term" value="P:methylation"/>
    <property type="evidence" value="ECO:0007669"/>
    <property type="project" value="UniProtKB-KW"/>
</dbReference>
<gene>
    <name evidence="2" type="ORF">HXX08_22275</name>
    <name evidence="3" type="ORF">OZ401_004139</name>
</gene>
<dbReference type="EMBL" id="CP128400">
    <property type="protein sequence ID" value="WJW68525.1"/>
    <property type="molecule type" value="Genomic_DNA"/>
</dbReference>
<dbReference type="Proteomes" id="UP001431572">
    <property type="component" value="Chromosome 2"/>
</dbReference>
<evidence type="ECO:0000313" key="5">
    <source>
        <dbReference type="Proteomes" id="UP001431572"/>
    </source>
</evidence>
<evidence type="ECO:0000313" key="3">
    <source>
        <dbReference type="EMBL" id="WJW68525.1"/>
    </source>
</evidence>
<sequence length="229" mass="25804">MAKPLLLPLRLLRLLVTSLLRLAFQALYYPLAPLYDKIAEIAFLGQWAKWQRAVLPRLVGKQVLDLGCGTGTLYLELLRWGCVTTGVDASAPMLKQAQRKIRAAGKTPALALAKAYKLPFPDETFTSVVCTFPASYIMEPETLLEVVRVLYPGGKLIIVDTAQLHPFNRRARFLLWLYTQVLGYGGRPSDNTGYGRFDLLLREVGLLRRDEMFEDEQGEAHIIVAIKVW</sequence>
<keyword evidence="2" id="KW-0489">Methyltransferase</keyword>